<evidence type="ECO:0000313" key="3">
    <source>
        <dbReference type="Proteomes" id="UP000799750"/>
    </source>
</evidence>
<reference evidence="2" key="1">
    <citation type="journal article" date="2020" name="Stud. Mycol.">
        <title>101 Dothideomycetes genomes: a test case for predicting lifestyles and emergence of pathogens.</title>
        <authorList>
            <person name="Haridas S."/>
            <person name="Albert R."/>
            <person name="Binder M."/>
            <person name="Bloem J."/>
            <person name="Labutti K."/>
            <person name="Salamov A."/>
            <person name="Andreopoulos B."/>
            <person name="Baker S."/>
            <person name="Barry K."/>
            <person name="Bills G."/>
            <person name="Bluhm B."/>
            <person name="Cannon C."/>
            <person name="Castanera R."/>
            <person name="Culley D."/>
            <person name="Daum C."/>
            <person name="Ezra D."/>
            <person name="Gonzalez J."/>
            <person name="Henrissat B."/>
            <person name="Kuo A."/>
            <person name="Liang C."/>
            <person name="Lipzen A."/>
            <person name="Lutzoni F."/>
            <person name="Magnuson J."/>
            <person name="Mondo S."/>
            <person name="Nolan M."/>
            <person name="Ohm R."/>
            <person name="Pangilinan J."/>
            <person name="Park H.-J."/>
            <person name="Ramirez L."/>
            <person name="Alfaro M."/>
            <person name="Sun H."/>
            <person name="Tritt A."/>
            <person name="Yoshinaga Y."/>
            <person name="Zwiers L.-H."/>
            <person name="Turgeon B."/>
            <person name="Goodwin S."/>
            <person name="Spatafora J."/>
            <person name="Crous P."/>
            <person name="Grigoriev I."/>
        </authorList>
    </citation>
    <scope>NUCLEOTIDE SEQUENCE</scope>
    <source>
        <strain evidence="2">CBS 269.34</strain>
    </source>
</reference>
<feature type="domain" description="Linalool dehydratase/isomerase" evidence="1">
    <location>
        <begin position="2"/>
        <end position="195"/>
    </location>
</feature>
<dbReference type="Proteomes" id="UP000799750">
    <property type="component" value="Unassembled WGS sequence"/>
</dbReference>
<evidence type="ECO:0000259" key="1">
    <source>
        <dbReference type="Pfam" id="PF18566"/>
    </source>
</evidence>
<organism evidence="2 3">
    <name type="scientific">Lophium mytilinum</name>
    <dbReference type="NCBI Taxonomy" id="390894"/>
    <lineage>
        <taxon>Eukaryota</taxon>
        <taxon>Fungi</taxon>
        <taxon>Dikarya</taxon>
        <taxon>Ascomycota</taxon>
        <taxon>Pezizomycotina</taxon>
        <taxon>Dothideomycetes</taxon>
        <taxon>Pleosporomycetidae</taxon>
        <taxon>Mytilinidiales</taxon>
        <taxon>Mytilinidiaceae</taxon>
        <taxon>Lophium</taxon>
    </lineage>
</organism>
<dbReference type="Pfam" id="PF18566">
    <property type="entry name" value="Ldi"/>
    <property type="match status" value="1"/>
</dbReference>
<keyword evidence="3" id="KW-1185">Reference proteome</keyword>
<proteinExistence type="predicted"/>
<name>A0A6A6RI25_9PEZI</name>
<gene>
    <name evidence="2" type="ORF">BU16DRAFT_612678</name>
</gene>
<dbReference type="OrthoDB" id="9979195at2759"/>
<accession>A0A6A6RI25</accession>
<protein>
    <recommendedName>
        <fullName evidence="1">Linalool dehydratase/isomerase domain-containing protein</fullName>
    </recommendedName>
</protein>
<dbReference type="AlphaFoldDB" id="A0A6A6RI25"/>
<evidence type="ECO:0000313" key="2">
    <source>
        <dbReference type="EMBL" id="KAF2503117.1"/>
    </source>
</evidence>
<dbReference type="EMBL" id="MU004181">
    <property type="protein sequence ID" value="KAF2503117.1"/>
    <property type="molecule type" value="Genomic_DNA"/>
</dbReference>
<dbReference type="InterPro" id="IPR041411">
    <property type="entry name" value="Ldi"/>
</dbReference>
<sequence>MDALVSNWETARFCLYACEPNWVYSICNLYGMPGAVVYDRFFKTDRLRDILSKFKRLWYSDFTTPDGSIVALRSGLAGIQMPISGACVTASTAVQCAAVFPEYSDQLWAITKREHTERDENGKTTGLKLGAGDHVDAGLYTMHPEAMPGKTWVYMAAKEKGDRDLASHLAESVSAAAGPLLSDGCGGTYAARNSTLNNTAFANARFNEVVVAKAWSRGEDLDLVLYNGAGKGTFYLSIQRLKPGMRYKWEEGVGGEFVADEKGNAAVGVWVEGRTPVHIKLVG</sequence>